<accession>A0ABX2AAL8</accession>
<dbReference type="Proteomes" id="UP000757540">
    <property type="component" value="Unassembled WGS sequence"/>
</dbReference>
<comment type="caution">
    <text evidence="1">The sequence shown here is derived from an EMBL/GenBank/DDBJ whole genome shotgun (WGS) entry which is preliminary data.</text>
</comment>
<keyword evidence="2" id="KW-1185">Reference proteome</keyword>
<protein>
    <submittedName>
        <fullName evidence="1">Uncharacterized protein</fullName>
    </submittedName>
</protein>
<evidence type="ECO:0000313" key="1">
    <source>
        <dbReference type="EMBL" id="NOV98968.1"/>
    </source>
</evidence>
<name>A0ABX2AAL8_9MICO</name>
<proteinExistence type="predicted"/>
<reference evidence="1 2" key="1">
    <citation type="submission" date="2020-05" db="EMBL/GenBank/DDBJ databases">
        <title>Genomic Encyclopedia of Type Strains, Phase III (KMG-III): the genomes of soil and plant-associated and newly described type strains.</title>
        <authorList>
            <person name="Whitman W."/>
        </authorList>
    </citation>
    <scope>NUCLEOTIDE SEQUENCE [LARGE SCALE GENOMIC DNA]</scope>
    <source>
        <strain evidence="1 2">KCTC 19046</strain>
    </source>
</reference>
<organism evidence="1 2">
    <name type="scientific">Isoptericola halotolerans</name>
    <dbReference type="NCBI Taxonomy" id="300560"/>
    <lineage>
        <taxon>Bacteria</taxon>
        <taxon>Bacillati</taxon>
        <taxon>Actinomycetota</taxon>
        <taxon>Actinomycetes</taxon>
        <taxon>Micrococcales</taxon>
        <taxon>Promicromonosporaceae</taxon>
        <taxon>Isoptericola</taxon>
    </lineage>
</organism>
<sequence length="49" mass="5543">MATTLGAVPPRARVPPVMTATRDFWHARTDLTCRSVERCDDQGQTRWQG</sequence>
<dbReference type="RefSeq" id="WP_171785014.1">
    <property type="nucleotide sequence ID" value="NZ_BAAAML010000004.1"/>
</dbReference>
<evidence type="ECO:0000313" key="2">
    <source>
        <dbReference type="Proteomes" id="UP000757540"/>
    </source>
</evidence>
<gene>
    <name evidence="1" type="ORF">HDG69_003570</name>
</gene>
<dbReference type="EMBL" id="JABEZU010000005">
    <property type="protein sequence ID" value="NOV98968.1"/>
    <property type="molecule type" value="Genomic_DNA"/>
</dbReference>